<evidence type="ECO:0000313" key="2">
    <source>
        <dbReference type="EMBL" id="MBB6451343.1"/>
    </source>
</evidence>
<reference evidence="2 3" key="1">
    <citation type="submission" date="2020-08" db="EMBL/GenBank/DDBJ databases">
        <title>Genomic Encyclopedia of Type Strains, Phase IV (KMG-IV): sequencing the most valuable type-strain genomes for metagenomic binning, comparative biology and taxonomic classification.</title>
        <authorList>
            <person name="Goeker M."/>
        </authorList>
    </citation>
    <scope>NUCLEOTIDE SEQUENCE [LARGE SCALE GENOMIC DNA]</scope>
    <source>
        <strain evidence="2 3">DSM 21769</strain>
    </source>
</reference>
<keyword evidence="1" id="KW-1133">Transmembrane helix</keyword>
<dbReference type="RefSeq" id="WP_184405426.1">
    <property type="nucleotide sequence ID" value="NZ_JACHHJ010000006.1"/>
</dbReference>
<dbReference type="AlphaFoldDB" id="A0A841Q0N6"/>
<comment type="caution">
    <text evidence="2">The sequence shown here is derived from an EMBL/GenBank/DDBJ whole genome shotgun (WGS) entry which is preliminary data.</text>
</comment>
<dbReference type="EMBL" id="JACHHJ010000006">
    <property type="protein sequence ID" value="MBB6451343.1"/>
    <property type="molecule type" value="Genomic_DNA"/>
</dbReference>
<dbReference type="Proteomes" id="UP000568839">
    <property type="component" value="Unassembled WGS sequence"/>
</dbReference>
<name>A0A841Q0N6_9BACL</name>
<evidence type="ECO:0000313" key="3">
    <source>
        <dbReference type="Proteomes" id="UP000568839"/>
    </source>
</evidence>
<accession>A0A841Q0N6</accession>
<sequence>MKLFFRTLYSILLFAAGVLHFVHERGFRKIVPKTLPFRRGIVLVSGFFEMIFAILLWVKKGQHITGSLLAFFMVAVFPANVYMAMKRISFRPGKQANPWILWLRLPLQIPLIIGALTLGRKESRQGRLE</sequence>
<proteinExistence type="predicted"/>
<dbReference type="PANTHER" id="PTHR36974:SF1">
    <property type="entry name" value="DOXX FAMILY MEMBRANE PROTEIN"/>
    <property type="match status" value="1"/>
</dbReference>
<gene>
    <name evidence="2" type="ORF">HNR44_003350</name>
</gene>
<keyword evidence="1" id="KW-0472">Membrane</keyword>
<keyword evidence="3" id="KW-1185">Reference proteome</keyword>
<keyword evidence="1" id="KW-0812">Transmembrane</keyword>
<feature type="transmembrane region" description="Helical" evidence="1">
    <location>
        <begin position="65"/>
        <end position="84"/>
    </location>
</feature>
<protein>
    <submittedName>
        <fullName evidence="2">Putative membrane protein</fullName>
    </submittedName>
</protein>
<feature type="transmembrane region" description="Helical" evidence="1">
    <location>
        <begin position="40"/>
        <end position="58"/>
    </location>
</feature>
<evidence type="ECO:0000256" key="1">
    <source>
        <dbReference type="SAM" id="Phobius"/>
    </source>
</evidence>
<organism evidence="2 3">
    <name type="scientific">Geomicrobium halophilum</name>
    <dbReference type="NCBI Taxonomy" id="549000"/>
    <lineage>
        <taxon>Bacteria</taxon>
        <taxon>Bacillati</taxon>
        <taxon>Bacillota</taxon>
        <taxon>Bacilli</taxon>
        <taxon>Bacillales</taxon>
        <taxon>Geomicrobium</taxon>
    </lineage>
</organism>
<dbReference type="PANTHER" id="PTHR36974">
    <property type="entry name" value="MEMBRANE PROTEIN-RELATED"/>
    <property type="match status" value="1"/>
</dbReference>